<dbReference type="OrthoDB" id="444631at2759"/>
<evidence type="ECO:0000256" key="7">
    <source>
        <dbReference type="SAM" id="Phobius"/>
    </source>
</evidence>
<dbReference type="AlphaFoldDB" id="A0A6A6UYL0"/>
<evidence type="ECO:0000256" key="6">
    <source>
        <dbReference type="SAM" id="MobiDB-lite"/>
    </source>
</evidence>
<evidence type="ECO:0000256" key="4">
    <source>
        <dbReference type="ARBA" id="ARBA00023136"/>
    </source>
</evidence>
<keyword evidence="3 7" id="KW-1133">Transmembrane helix</keyword>
<feature type="transmembrane region" description="Helical" evidence="7">
    <location>
        <begin position="46"/>
        <end position="65"/>
    </location>
</feature>
<protein>
    <recommendedName>
        <fullName evidence="8">Rhodopsin domain-containing protein</fullName>
    </recommendedName>
</protein>
<evidence type="ECO:0000313" key="9">
    <source>
        <dbReference type="EMBL" id="KAF2742829.1"/>
    </source>
</evidence>
<dbReference type="Proteomes" id="UP000799440">
    <property type="component" value="Unassembled WGS sequence"/>
</dbReference>
<proteinExistence type="inferred from homology"/>
<evidence type="ECO:0000256" key="3">
    <source>
        <dbReference type="ARBA" id="ARBA00022989"/>
    </source>
</evidence>
<feature type="transmembrane region" description="Helical" evidence="7">
    <location>
        <begin position="279"/>
        <end position="300"/>
    </location>
</feature>
<accession>A0A6A6UYL0</accession>
<comment type="subcellular location">
    <subcellularLocation>
        <location evidence="1">Membrane</location>
        <topology evidence="1">Multi-pass membrane protein</topology>
    </subcellularLocation>
</comment>
<evidence type="ECO:0000256" key="5">
    <source>
        <dbReference type="ARBA" id="ARBA00038359"/>
    </source>
</evidence>
<sequence length="395" mass="42810">MSAEELSVDLTKLPPSLLDKIPVAAPPSGVQSNLVDPLSIGSTSKVVIWVTLPLMGVILLLRLYVRGRIQRSWGGDDVLAIVSALCAVGYGGILIYLADGPGGEHVWDIPVSRITAGTMKANLAGQCLYALCSIFTKTALLFLYLRIFSPARRAAVLIWAGVALTVVSHVAGAIAQIVILVPRGGRSWFSTTSSNIQDAATKSIAAQGVISVVTDFYVLCIPISLALQLHLPLARKFGVCAIFMTGLIACICSLVGTVIRFRLRHTEDMFWDAIPAYTLSVVEINAGIMCSCMPVLPVLVKRVAKSESYRKSVTYIRYLRRDSDASDGEKSKESGQKAHKSSPRIRIAIPRPTMTGLGTLFRWESRAQTRTKESMLDSQGSFDEDYHVQLKATGV</sequence>
<feature type="transmembrane region" description="Helical" evidence="7">
    <location>
        <begin position="204"/>
        <end position="227"/>
    </location>
</feature>
<name>A0A6A6UYL0_9PLEO</name>
<dbReference type="InterPro" id="IPR049326">
    <property type="entry name" value="Rhodopsin_dom_fungi"/>
</dbReference>
<evidence type="ECO:0000256" key="1">
    <source>
        <dbReference type="ARBA" id="ARBA00004141"/>
    </source>
</evidence>
<feature type="domain" description="Rhodopsin" evidence="8">
    <location>
        <begin position="61"/>
        <end position="301"/>
    </location>
</feature>
<reference evidence="9" key="1">
    <citation type="journal article" date="2020" name="Stud. Mycol.">
        <title>101 Dothideomycetes genomes: a test case for predicting lifestyles and emergence of pathogens.</title>
        <authorList>
            <person name="Haridas S."/>
            <person name="Albert R."/>
            <person name="Binder M."/>
            <person name="Bloem J."/>
            <person name="Labutti K."/>
            <person name="Salamov A."/>
            <person name="Andreopoulos B."/>
            <person name="Baker S."/>
            <person name="Barry K."/>
            <person name="Bills G."/>
            <person name="Bluhm B."/>
            <person name="Cannon C."/>
            <person name="Castanera R."/>
            <person name="Culley D."/>
            <person name="Daum C."/>
            <person name="Ezra D."/>
            <person name="Gonzalez J."/>
            <person name="Henrissat B."/>
            <person name="Kuo A."/>
            <person name="Liang C."/>
            <person name="Lipzen A."/>
            <person name="Lutzoni F."/>
            <person name="Magnuson J."/>
            <person name="Mondo S."/>
            <person name="Nolan M."/>
            <person name="Ohm R."/>
            <person name="Pangilinan J."/>
            <person name="Park H.-J."/>
            <person name="Ramirez L."/>
            <person name="Alfaro M."/>
            <person name="Sun H."/>
            <person name="Tritt A."/>
            <person name="Yoshinaga Y."/>
            <person name="Zwiers L.-H."/>
            <person name="Turgeon B."/>
            <person name="Goodwin S."/>
            <person name="Spatafora J."/>
            <person name="Crous P."/>
            <person name="Grigoriev I."/>
        </authorList>
    </citation>
    <scope>NUCLEOTIDE SEQUENCE</scope>
    <source>
        <strain evidence="9">CBS 119925</strain>
    </source>
</reference>
<dbReference type="EMBL" id="MU006603">
    <property type="protein sequence ID" value="KAF2742829.1"/>
    <property type="molecule type" value="Genomic_DNA"/>
</dbReference>
<dbReference type="PANTHER" id="PTHR33048:SF158">
    <property type="entry name" value="MEMBRANE PROTEIN PTH11-LIKE, PUTATIVE-RELATED"/>
    <property type="match status" value="1"/>
</dbReference>
<gene>
    <name evidence="9" type="ORF">M011DRAFT_481299</name>
</gene>
<dbReference type="PANTHER" id="PTHR33048">
    <property type="entry name" value="PTH11-LIKE INTEGRAL MEMBRANE PROTEIN (AFU_ORTHOLOGUE AFUA_5G11245)"/>
    <property type="match status" value="1"/>
</dbReference>
<evidence type="ECO:0000313" key="10">
    <source>
        <dbReference type="Proteomes" id="UP000799440"/>
    </source>
</evidence>
<feature type="transmembrane region" description="Helical" evidence="7">
    <location>
        <begin position="77"/>
        <end position="98"/>
    </location>
</feature>
<evidence type="ECO:0000256" key="2">
    <source>
        <dbReference type="ARBA" id="ARBA00022692"/>
    </source>
</evidence>
<organism evidence="9 10">
    <name type="scientific">Sporormia fimetaria CBS 119925</name>
    <dbReference type="NCBI Taxonomy" id="1340428"/>
    <lineage>
        <taxon>Eukaryota</taxon>
        <taxon>Fungi</taxon>
        <taxon>Dikarya</taxon>
        <taxon>Ascomycota</taxon>
        <taxon>Pezizomycotina</taxon>
        <taxon>Dothideomycetes</taxon>
        <taxon>Pleosporomycetidae</taxon>
        <taxon>Pleosporales</taxon>
        <taxon>Sporormiaceae</taxon>
        <taxon>Sporormia</taxon>
    </lineage>
</organism>
<keyword evidence="4 7" id="KW-0472">Membrane</keyword>
<keyword evidence="2 7" id="KW-0812">Transmembrane</keyword>
<evidence type="ECO:0000259" key="8">
    <source>
        <dbReference type="Pfam" id="PF20684"/>
    </source>
</evidence>
<comment type="similarity">
    <text evidence="5">Belongs to the SAT4 family.</text>
</comment>
<dbReference type="Pfam" id="PF20684">
    <property type="entry name" value="Fung_rhodopsin"/>
    <property type="match status" value="1"/>
</dbReference>
<dbReference type="InterPro" id="IPR052337">
    <property type="entry name" value="SAT4-like"/>
</dbReference>
<dbReference type="GO" id="GO:0016020">
    <property type="term" value="C:membrane"/>
    <property type="evidence" value="ECO:0007669"/>
    <property type="project" value="UniProtKB-SubCell"/>
</dbReference>
<keyword evidence="10" id="KW-1185">Reference proteome</keyword>
<feature type="transmembrane region" description="Helical" evidence="7">
    <location>
        <begin position="239"/>
        <end position="259"/>
    </location>
</feature>
<feature type="region of interest" description="Disordered" evidence="6">
    <location>
        <begin position="325"/>
        <end position="345"/>
    </location>
</feature>
<feature type="transmembrane region" description="Helical" evidence="7">
    <location>
        <begin position="157"/>
        <end position="181"/>
    </location>
</feature>
<feature type="transmembrane region" description="Helical" evidence="7">
    <location>
        <begin position="123"/>
        <end position="145"/>
    </location>
</feature>
<feature type="compositionally biased region" description="Basic and acidic residues" evidence="6">
    <location>
        <begin position="325"/>
        <end position="336"/>
    </location>
</feature>